<evidence type="ECO:0000259" key="5">
    <source>
        <dbReference type="PROSITE" id="PS50043"/>
    </source>
</evidence>
<gene>
    <name evidence="6" type="ORF">C2L71_07650</name>
</gene>
<evidence type="ECO:0000256" key="1">
    <source>
        <dbReference type="ARBA" id="ARBA00023015"/>
    </source>
</evidence>
<keyword evidence="1" id="KW-0805">Transcription regulation</keyword>
<comment type="caution">
    <text evidence="6">The sequence shown here is derived from an EMBL/GenBank/DDBJ whole genome shotgun (WGS) entry which is preliminary data.</text>
</comment>
<dbReference type="PANTHER" id="PTHR44688:SF16">
    <property type="entry name" value="DNA-BINDING TRANSCRIPTIONAL ACTIVATOR DEVR_DOSR"/>
    <property type="match status" value="1"/>
</dbReference>
<feature type="transmembrane region" description="Helical" evidence="4">
    <location>
        <begin position="280"/>
        <end position="297"/>
    </location>
</feature>
<evidence type="ECO:0000256" key="3">
    <source>
        <dbReference type="ARBA" id="ARBA00023163"/>
    </source>
</evidence>
<accession>A0A2K2UAY5</accession>
<feature type="transmembrane region" description="Helical" evidence="4">
    <location>
        <begin position="184"/>
        <end position="205"/>
    </location>
</feature>
<evidence type="ECO:0000313" key="6">
    <source>
        <dbReference type="EMBL" id="PNV67473.1"/>
    </source>
</evidence>
<sequence>MCCHSGAWIGGDDLAHPPSSFSIYYPFHQVIPCLTKASTRRIVTGTARICYRMGTTAWEGPMGICSTSKQPGRDSAPHGTGDGKTVGLFARLPSIPLAFLGFGIYRAWIELAFVGSFVDFPATQYSGHDCFDLTILATALVFVAASRRLGTLYNRKVLYGACGISLIGSTLGLFASLYAPEYAATLAVPSAVLGGFGIALSILFWSELYCCLNPVRVALYFCASIVAGAMLIYICRGFLMPWLFAAMLIMPLASLACLRASFRSLPPEELPHPYRGSFSFPWKPILLMALFAFAYGLKESSLYASTFGPHSAFGTVVMASLVFVGVVFQGGKFDFRVIYRFALPLMVGTFLILPSLGFLDNAAADFCLTGAYTAFSILIMIILTSLSFRQGISAIWLFGIERAIRVSFNMLGRQTESLVSETDFMGGLPPDFVLNALVILLVAVLTMMLLTSKGMPDRWGVAFFDSSEDADESYLVNDQHLAALCGKVAKERLLSQREEEVLFLLAQRKSIGAVEKELVVAKGTAKTHIRNVYRKLDVHSRDELVEYLEMHD</sequence>
<feature type="transmembrane region" description="Helical" evidence="4">
    <location>
        <begin position="125"/>
        <end position="145"/>
    </location>
</feature>
<keyword evidence="4" id="KW-0472">Membrane</keyword>
<proteinExistence type="predicted"/>
<keyword evidence="4" id="KW-0812">Transmembrane</keyword>
<feature type="transmembrane region" description="Helical" evidence="4">
    <location>
        <begin position="157"/>
        <end position="178"/>
    </location>
</feature>
<reference evidence="7" key="1">
    <citation type="submission" date="2018-01" db="EMBL/GenBank/DDBJ databases">
        <title>Rubneribacter badeniensis gen. nov., sp. nov., and Colonibacter rubneri, gen. nov., sp. nov., WGS of new members of the Eggerthellaceae.</title>
        <authorList>
            <person name="Danylec N."/>
            <person name="Stoll D.A."/>
            <person name="Doetsch A."/>
            <person name="Kulling S.E."/>
            <person name="Huch M."/>
        </authorList>
    </citation>
    <scope>NUCLEOTIDE SEQUENCE [LARGE SCALE GENOMIC DNA]</scope>
    <source>
        <strain evidence="7">ResAG-96</strain>
    </source>
</reference>
<keyword evidence="7" id="KW-1185">Reference proteome</keyword>
<feature type="transmembrane region" description="Helical" evidence="4">
    <location>
        <begin position="432"/>
        <end position="450"/>
    </location>
</feature>
<dbReference type="Gene3D" id="1.10.10.10">
    <property type="entry name" value="Winged helix-like DNA-binding domain superfamily/Winged helix DNA-binding domain"/>
    <property type="match status" value="1"/>
</dbReference>
<feature type="domain" description="HTH luxR-type" evidence="5">
    <location>
        <begin position="487"/>
        <end position="552"/>
    </location>
</feature>
<dbReference type="EMBL" id="PPEK01000008">
    <property type="protein sequence ID" value="PNV67473.1"/>
    <property type="molecule type" value="Genomic_DNA"/>
</dbReference>
<protein>
    <submittedName>
        <fullName evidence="6">Helix-turn-helix transcriptional regulator</fullName>
    </submittedName>
</protein>
<evidence type="ECO:0000256" key="4">
    <source>
        <dbReference type="SAM" id="Phobius"/>
    </source>
</evidence>
<dbReference type="GO" id="GO:0003677">
    <property type="term" value="F:DNA binding"/>
    <property type="evidence" value="ECO:0007669"/>
    <property type="project" value="UniProtKB-KW"/>
</dbReference>
<feature type="transmembrane region" description="Helical" evidence="4">
    <location>
        <begin position="217"/>
        <end position="234"/>
    </location>
</feature>
<dbReference type="InterPro" id="IPR000792">
    <property type="entry name" value="Tscrpt_reg_LuxR_C"/>
</dbReference>
<dbReference type="Pfam" id="PF00196">
    <property type="entry name" value="GerE"/>
    <property type="match status" value="1"/>
</dbReference>
<dbReference type="PROSITE" id="PS50043">
    <property type="entry name" value="HTH_LUXR_2"/>
    <property type="match status" value="1"/>
</dbReference>
<feature type="transmembrane region" description="Helical" evidence="4">
    <location>
        <begin position="309"/>
        <end position="328"/>
    </location>
</feature>
<keyword evidence="4" id="KW-1133">Transmembrane helix</keyword>
<keyword evidence="3" id="KW-0804">Transcription</keyword>
<dbReference type="SUPFAM" id="SSF46894">
    <property type="entry name" value="C-terminal effector domain of the bipartite response regulators"/>
    <property type="match status" value="1"/>
</dbReference>
<feature type="transmembrane region" description="Helical" evidence="4">
    <location>
        <begin position="88"/>
        <end position="105"/>
    </location>
</feature>
<dbReference type="PANTHER" id="PTHR44688">
    <property type="entry name" value="DNA-BINDING TRANSCRIPTIONAL ACTIVATOR DEVR_DOSR"/>
    <property type="match status" value="1"/>
</dbReference>
<dbReference type="SMART" id="SM00421">
    <property type="entry name" value="HTH_LUXR"/>
    <property type="match status" value="1"/>
</dbReference>
<feature type="transmembrane region" description="Helical" evidence="4">
    <location>
        <begin position="337"/>
        <end position="356"/>
    </location>
</feature>
<dbReference type="GO" id="GO:0006355">
    <property type="term" value="P:regulation of DNA-templated transcription"/>
    <property type="evidence" value="ECO:0007669"/>
    <property type="project" value="InterPro"/>
</dbReference>
<evidence type="ECO:0000256" key="2">
    <source>
        <dbReference type="ARBA" id="ARBA00023125"/>
    </source>
</evidence>
<feature type="transmembrane region" description="Helical" evidence="4">
    <location>
        <begin position="240"/>
        <end position="260"/>
    </location>
</feature>
<name>A0A2K2UAY5_9ACTN</name>
<dbReference type="CDD" id="cd06170">
    <property type="entry name" value="LuxR_C_like"/>
    <property type="match status" value="1"/>
</dbReference>
<dbReference type="Proteomes" id="UP000236197">
    <property type="component" value="Unassembled WGS sequence"/>
</dbReference>
<dbReference type="AlphaFoldDB" id="A0A2K2UAY5"/>
<feature type="transmembrane region" description="Helical" evidence="4">
    <location>
        <begin position="362"/>
        <end position="383"/>
    </location>
</feature>
<dbReference type="InterPro" id="IPR016032">
    <property type="entry name" value="Sig_transdc_resp-reg_C-effctor"/>
</dbReference>
<dbReference type="InterPro" id="IPR036388">
    <property type="entry name" value="WH-like_DNA-bd_sf"/>
</dbReference>
<keyword evidence="2" id="KW-0238">DNA-binding</keyword>
<organism evidence="6 7">
    <name type="scientific">Enteroscipio rubneri</name>
    <dbReference type="NCBI Taxonomy" id="2070686"/>
    <lineage>
        <taxon>Bacteria</taxon>
        <taxon>Bacillati</taxon>
        <taxon>Actinomycetota</taxon>
        <taxon>Coriobacteriia</taxon>
        <taxon>Eggerthellales</taxon>
        <taxon>Eggerthellaceae</taxon>
        <taxon>Enteroscipio</taxon>
    </lineage>
</organism>
<evidence type="ECO:0000313" key="7">
    <source>
        <dbReference type="Proteomes" id="UP000236197"/>
    </source>
</evidence>